<dbReference type="EMBL" id="CP046244">
    <property type="protein sequence ID" value="QGP92988.1"/>
    <property type="molecule type" value="Genomic_DNA"/>
</dbReference>
<evidence type="ECO:0000256" key="3">
    <source>
        <dbReference type="ARBA" id="ARBA00022670"/>
    </source>
</evidence>
<dbReference type="GO" id="GO:0006508">
    <property type="term" value="P:proteolysis"/>
    <property type="evidence" value="ECO:0007669"/>
    <property type="project" value="UniProtKB-KW"/>
</dbReference>
<evidence type="ECO:0000256" key="8">
    <source>
        <dbReference type="SAM" id="Phobius"/>
    </source>
</evidence>
<dbReference type="RefSeq" id="WP_156274097.1">
    <property type="nucleotide sequence ID" value="NZ_CP046244.1"/>
</dbReference>
<keyword evidence="10" id="KW-1185">Reference proteome</keyword>
<keyword evidence="6 8" id="KW-1133">Transmembrane helix</keyword>
<keyword evidence="4 8" id="KW-0812">Transmembrane</keyword>
<evidence type="ECO:0000313" key="10">
    <source>
        <dbReference type="Proteomes" id="UP000425916"/>
    </source>
</evidence>
<evidence type="ECO:0000256" key="4">
    <source>
        <dbReference type="ARBA" id="ARBA00022692"/>
    </source>
</evidence>
<accession>A0A6I5ZTG5</accession>
<dbReference type="EC" id="3.4.-.-" evidence="9"/>
<proteinExistence type="predicted"/>
<dbReference type="OrthoDB" id="2854767at2"/>
<dbReference type="GO" id="GO:0008233">
    <property type="term" value="F:peptidase activity"/>
    <property type="evidence" value="ECO:0007669"/>
    <property type="project" value="UniProtKB-KW"/>
</dbReference>
<protein>
    <submittedName>
        <fullName evidence="9">Accessory gene regulator protein B</fullName>
        <ecNumber evidence="9">3.4.-.-</ecNumber>
    </submittedName>
</protein>
<feature type="transmembrane region" description="Helical" evidence="8">
    <location>
        <begin position="86"/>
        <end position="105"/>
    </location>
</feature>
<feature type="transmembrane region" description="Helical" evidence="8">
    <location>
        <begin position="176"/>
        <end position="199"/>
    </location>
</feature>
<name>A0A6I5ZTG5_9FIRM</name>
<evidence type="ECO:0000256" key="5">
    <source>
        <dbReference type="ARBA" id="ARBA00022801"/>
    </source>
</evidence>
<dbReference type="Proteomes" id="UP000425916">
    <property type="component" value="Chromosome"/>
</dbReference>
<reference evidence="9 10" key="1">
    <citation type="submission" date="2019-11" db="EMBL/GenBank/DDBJ databases">
        <title>Genome sequence of Moorella glycerini DSM11254.</title>
        <authorList>
            <person name="Poehlein A."/>
            <person name="Boeer T."/>
            <person name="Daniel R."/>
        </authorList>
    </citation>
    <scope>NUCLEOTIDE SEQUENCE [LARGE SCALE GENOMIC DNA]</scope>
    <source>
        <strain evidence="9 10">DSM 11254</strain>
    </source>
</reference>
<keyword evidence="1" id="KW-1003">Cell membrane</keyword>
<feature type="transmembrane region" description="Helical" evidence="8">
    <location>
        <begin position="111"/>
        <end position="131"/>
    </location>
</feature>
<dbReference type="InterPro" id="IPR006741">
    <property type="entry name" value="AgrB"/>
</dbReference>
<keyword evidence="3" id="KW-0645">Protease</keyword>
<feature type="transmembrane region" description="Helical" evidence="8">
    <location>
        <begin position="54"/>
        <end position="74"/>
    </location>
</feature>
<evidence type="ECO:0000256" key="1">
    <source>
        <dbReference type="ARBA" id="ARBA00022475"/>
    </source>
</evidence>
<feature type="transmembrane region" description="Helical" evidence="8">
    <location>
        <begin position="152"/>
        <end position="170"/>
    </location>
</feature>
<dbReference type="SMART" id="SM00793">
    <property type="entry name" value="AgrB"/>
    <property type="match status" value="1"/>
</dbReference>
<dbReference type="GO" id="GO:0016020">
    <property type="term" value="C:membrane"/>
    <property type="evidence" value="ECO:0007669"/>
    <property type="project" value="InterPro"/>
</dbReference>
<evidence type="ECO:0000313" key="9">
    <source>
        <dbReference type="EMBL" id="QGP92988.1"/>
    </source>
</evidence>
<evidence type="ECO:0000256" key="7">
    <source>
        <dbReference type="ARBA" id="ARBA00023136"/>
    </source>
</evidence>
<keyword evidence="2" id="KW-0673">Quorum sensing</keyword>
<evidence type="ECO:0000256" key="6">
    <source>
        <dbReference type="ARBA" id="ARBA00022989"/>
    </source>
</evidence>
<dbReference type="AlphaFoldDB" id="A0A6I5ZTG5"/>
<dbReference type="GO" id="GO:0009372">
    <property type="term" value="P:quorum sensing"/>
    <property type="evidence" value="ECO:0007669"/>
    <property type="project" value="UniProtKB-KW"/>
</dbReference>
<keyword evidence="5 9" id="KW-0378">Hydrolase</keyword>
<dbReference type="Pfam" id="PF04647">
    <property type="entry name" value="AgrB"/>
    <property type="match status" value="1"/>
</dbReference>
<evidence type="ECO:0000256" key="2">
    <source>
        <dbReference type="ARBA" id="ARBA00022654"/>
    </source>
</evidence>
<keyword evidence="7 8" id="KW-0472">Membrane</keyword>
<sequence>MLSIHHLAHRSAAYLVARLPEGQNKPEVEVVAFGLEVALGTGLQFLVFMAAARYLGLLPEVLAALITMATYRLLAGGVHCSAYYRCLLLSLLTLIFLAYLGRWLAGALGGSLPLAVLPVFAAGLAIARLWAPAATAAAPIINPGRRARLKRACYWWLVLWLAIVSLGYYLGWPGSALASSLLALVFQSFALTPAGFVAVGRADGLLKRLLPLG</sequence>
<organism evidence="9 10">
    <name type="scientific">Neomoorella glycerini</name>
    <dbReference type="NCBI Taxonomy" id="55779"/>
    <lineage>
        <taxon>Bacteria</taxon>
        <taxon>Bacillati</taxon>
        <taxon>Bacillota</taxon>
        <taxon>Clostridia</taxon>
        <taxon>Neomoorellales</taxon>
        <taxon>Neomoorellaceae</taxon>
        <taxon>Neomoorella</taxon>
    </lineage>
</organism>
<gene>
    <name evidence="9" type="primary">agrB_2</name>
    <name evidence="9" type="ORF">MGLY_23820</name>
</gene>